<dbReference type="EMBL" id="FUZV01000002">
    <property type="protein sequence ID" value="SKC80013.1"/>
    <property type="molecule type" value="Genomic_DNA"/>
</dbReference>
<dbReference type="OrthoDB" id="5959054at2"/>
<name>A0A1T5LVW5_9GAMM</name>
<dbReference type="Proteomes" id="UP000190341">
    <property type="component" value="Unassembled WGS sequence"/>
</dbReference>
<dbReference type="RefSeq" id="WP_079725567.1">
    <property type="nucleotide sequence ID" value="NZ_BMCL01000001.1"/>
</dbReference>
<reference evidence="1 2" key="1">
    <citation type="submission" date="2017-02" db="EMBL/GenBank/DDBJ databases">
        <authorList>
            <person name="Peterson S.W."/>
        </authorList>
    </citation>
    <scope>NUCLEOTIDE SEQUENCE [LARGE SCALE GENOMIC DNA]</scope>
    <source>
        <strain evidence="1 2">P15</strain>
    </source>
</reference>
<evidence type="ECO:0000313" key="2">
    <source>
        <dbReference type="Proteomes" id="UP000190341"/>
    </source>
</evidence>
<dbReference type="AlphaFoldDB" id="A0A1T5LVW5"/>
<evidence type="ECO:0000313" key="1">
    <source>
        <dbReference type="EMBL" id="SKC80013.1"/>
    </source>
</evidence>
<evidence type="ECO:0008006" key="3">
    <source>
        <dbReference type="Google" id="ProtNLM"/>
    </source>
</evidence>
<gene>
    <name evidence="1" type="ORF">SAMN06296058_3181</name>
</gene>
<protein>
    <recommendedName>
        <fullName evidence="3">Phytoene/squalene synthetase</fullName>
    </recommendedName>
</protein>
<keyword evidence="2" id="KW-1185">Reference proteome</keyword>
<dbReference type="STRING" id="428993.SAMN06296058_3181"/>
<accession>A0A1T5LVW5</accession>
<proteinExistence type="predicted"/>
<sequence>MADSSALDSFLDKWRTRWPEWSVGETFVAPERRALAVAWFALQQEFEDAMNIAGETLPADAKLAWWGEELHGWAQQRSRHPLGRVLEPVRADWTGLANGLPLLIQAREPAASSADAFAQLLPWGEAMARVESVVLGGQPSPQLFVVQALAQRMIEAHVAAPPQDQSGTETGARQLGWATTLLRAWPAFRLAAPERRLWASYSRARLQRFVQAGGKEVALPSRLRLLIGSWRQVIGG</sequence>
<organism evidence="1 2">
    <name type="scientific">Pseudoxanthomonas indica</name>
    <dbReference type="NCBI Taxonomy" id="428993"/>
    <lineage>
        <taxon>Bacteria</taxon>
        <taxon>Pseudomonadati</taxon>
        <taxon>Pseudomonadota</taxon>
        <taxon>Gammaproteobacteria</taxon>
        <taxon>Lysobacterales</taxon>
        <taxon>Lysobacteraceae</taxon>
        <taxon>Pseudoxanthomonas</taxon>
    </lineage>
</organism>